<evidence type="ECO:0000256" key="1">
    <source>
        <dbReference type="SAM" id="Phobius"/>
    </source>
</evidence>
<comment type="caution">
    <text evidence="2">The sequence shown here is derived from an EMBL/GenBank/DDBJ whole genome shotgun (WGS) entry which is preliminary data.</text>
</comment>
<keyword evidence="1" id="KW-1133">Transmembrane helix</keyword>
<organism evidence="2 3">
    <name type="scientific">Cellvibrio fibrivorans</name>
    <dbReference type="NCBI Taxonomy" id="126350"/>
    <lineage>
        <taxon>Bacteria</taxon>
        <taxon>Pseudomonadati</taxon>
        <taxon>Pseudomonadota</taxon>
        <taxon>Gammaproteobacteria</taxon>
        <taxon>Cellvibrionales</taxon>
        <taxon>Cellvibrionaceae</taxon>
        <taxon>Cellvibrio</taxon>
    </lineage>
</organism>
<evidence type="ECO:0000313" key="3">
    <source>
        <dbReference type="Proteomes" id="UP001253595"/>
    </source>
</evidence>
<feature type="transmembrane region" description="Helical" evidence="1">
    <location>
        <begin position="112"/>
        <end position="134"/>
    </location>
</feature>
<dbReference type="RefSeq" id="WP_310069922.1">
    <property type="nucleotide sequence ID" value="NZ_JAVDVX010000002.1"/>
</dbReference>
<name>A0ABU1UVN3_9GAMM</name>
<reference evidence="2 3" key="1">
    <citation type="submission" date="2023-07" db="EMBL/GenBank/DDBJ databases">
        <title>Sorghum-associated microbial communities from plants grown in Nebraska, USA.</title>
        <authorList>
            <person name="Schachtman D."/>
        </authorList>
    </citation>
    <scope>NUCLEOTIDE SEQUENCE [LARGE SCALE GENOMIC DNA]</scope>
    <source>
        <strain evidence="2 3">BE190</strain>
    </source>
</reference>
<sequence length="144" mass="15658">MSLFNSACLRLPIGLLLVGLLVPAILALAAPQFIDVFEGLPHWLSSWIYLALSWLAVRLTCKQLLESSLPADECPNGPAGLQAHTRTAELLIMGTALLSLSWGSGPEYIEEAMLFVSMRLGITLLLLGGMVLVFTHIKMRGLQE</sequence>
<keyword evidence="3" id="KW-1185">Reference proteome</keyword>
<dbReference type="Proteomes" id="UP001253595">
    <property type="component" value="Unassembled WGS sequence"/>
</dbReference>
<gene>
    <name evidence="2" type="ORF">J2X05_001179</name>
</gene>
<proteinExistence type="predicted"/>
<evidence type="ECO:0000313" key="2">
    <source>
        <dbReference type="EMBL" id="MDR7089173.1"/>
    </source>
</evidence>
<accession>A0ABU1UVN3</accession>
<keyword evidence="1" id="KW-0812">Transmembrane</keyword>
<keyword evidence="1" id="KW-0472">Membrane</keyword>
<protein>
    <submittedName>
        <fullName evidence="2">Uncharacterized protein</fullName>
    </submittedName>
</protein>
<dbReference type="EMBL" id="JAVDVX010000002">
    <property type="protein sequence ID" value="MDR7089173.1"/>
    <property type="molecule type" value="Genomic_DNA"/>
</dbReference>